<feature type="region of interest" description="Disordered" evidence="4">
    <location>
        <begin position="187"/>
        <end position="215"/>
    </location>
</feature>
<evidence type="ECO:0000256" key="3">
    <source>
        <dbReference type="SAM" id="Coils"/>
    </source>
</evidence>
<name>A0A1J3FUI4_NOCCA</name>
<keyword evidence="2" id="KW-0159">Chromosome partition</keyword>
<feature type="coiled-coil region" evidence="3">
    <location>
        <begin position="87"/>
        <end position="135"/>
    </location>
</feature>
<comment type="similarity">
    <text evidence="1">Belongs to the shugoshin family.</text>
</comment>
<dbReference type="PANTHER" id="PTHR34373">
    <property type="entry name" value="SHUGOSHIN 2"/>
    <property type="match status" value="1"/>
</dbReference>
<proteinExistence type="inferred from homology"/>
<sequence length="385" mass="42989">MVRATDLKVYDHAVEGVPSNKAKGVKMVLEPPMNSAQRRKLGDITNLQNQNKLMNQEAYQQQQSFAEKLQKENTRLMKVLKERNEIIERSGIELQKYRINLQKVQEQNLQLAQTNTRILAENNTTKDQLKALQHELGCKNGLLMARKLLLEAQNLPCTCRHTSEDKDCGNTSGGACESFPINGKDHKTASENSNVSSLQVNEKANNKRKVSGRTNTSSSKVLDIIGGIGETIETYNKRRVSLRRQSAKFNIQELGVPENLNGIHDDQVIAANAGCSASDQSIGSKPEAVEPQGTKEITWTIRASSRNRTAEVETQRDPPFHDDIVEESSQVSSSVSVELKGESKNKPRGDEAEVMRKPSVGRPLRKAAEKIKSYKEASLKEKMRR</sequence>
<dbReference type="GO" id="GO:0034090">
    <property type="term" value="P:maintenance of meiotic sister chromatid cohesion"/>
    <property type="evidence" value="ECO:0007669"/>
    <property type="project" value="InterPro"/>
</dbReference>
<feature type="compositionally biased region" description="Polar residues" evidence="4">
    <location>
        <begin position="190"/>
        <end position="203"/>
    </location>
</feature>
<evidence type="ECO:0000256" key="2">
    <source>
        <dbReference type="ARBA" id="ARBA00022829"/>
    </source>
</evidence>
<reference evidence="6" key="1">
    <citation type="submission" date="2016-07" db="EMBL/GenBank/DDBJ databases">
        <title>De novo transcriptome assembly of four accessions of the metal hyperaccumulator plant Noccaea caerulescens.</title>
        <authorList>
            <person name="Blande D."/>
            <person name="Halimaa P."/>
            <person name="Tervahauta A.I."/>
            <person name="Aarts M.G."/>
            <person name="Karenlampi S.O."/>
        </authorList>
    </citation>
    <scope>NUCLEOTIDE SEQUENCE</scope>
</reference>
<feature type="region of interest" description="Disordered" evidence="4">
    <location>
        <begin position="306"/>
        <end position="385"/>
    </location>
</feature>
<gene>
    <name evidence="6" type="ORF">LC_TR9464_c0_g1_i1_g.33628</name>
</gene>
<evidence type="ECO:0000313" key="6">
    <source>
        <dbReference type="EMBL" id="JAU45444.1"/>
    </source>
</evidence>
<keyword evidence="3" id="KW-0175">Coiled coil</keyword>
<dbReference type="InterPro" id="IPR044693">
    <property type="entry name" value="SGO_plant"/>
</dbReference>
<feature type="compositionally biased region" description="Basic and acidic residues" evidence="4">
    <location>
        <begin position="308"/>
        <end position="323"/>
    </location>
</feature>
<feature type="compositionally biased region" description="Basic and acidic residues" evidence="4">
    <location>
        <begin position="366"/>
        <end position="385"/>
    </location>
</feature>
<evidence type="ECO:0000256" key="1">
    <source>
        <dbReference type="ARBA" id="ARBA00010845"/>
    </source>
</evidence>
<dbReference type="PANTHER" id="PTHR34373:SF13">
    <property type="entry name" value="SHUGOSHIN 1"/>
    <property type="match status" value="1"/>
</dbReference>
<protein>
    <submittedName>
        <fullName evidence="6">Shugoshin-1</fullName>
    </submittedName>
</protein>
<dbReference type="Pfam" id="PF07557">
    <property type="entry name" value="Shugoshin_C"/>
    <property type="match status" value="1"/>
</dbReference>
<dbReference type="InterPro" id="IPR011515">
    <property type="entry name" value="Shugoshin_C"/>
</dbReference>
<dbReference type="AlphaFoldDB" id="A0A1J3FUI4"/>
<feature type="compositionally biased region" description="Low complexity" evidence="4">
    <location>
        <begin position="327"/>
        <end position="338"/>
    </location>
</feature>
<evidence type="ECO:0000259" key="5">
    <source>
        <dbReference type="Pfam" id="PF07557"/>
    </source>
</evidence>
<accession>A0A1J3FUI4</accession>
<feature type="domain" description="Shugoshin C-terminal" evidence="5">
    <location>
        <begin position="361"/>
        <end position="385"/>
    </location>
</feature>
<organism evidence="6">
    <name type="scientific">Noccaea caerulescens</name>
    <name type="common">Alpine penny-cress</name>
    <name type="synonym">Thlaspi caerulescens</name>
    <dbReference type="NCBI Taxonomy" id="107243"/>
    <lineage>
        <taxon>Eukaryota</taxon>
        <taxon>Viridiplantae</taxon>
        <taxon>Streptophyta</taxon>
        <taxon>Embryophyta</taxon>
        <taxon>Tracheophyta</taxon>
        <taxon>Spermatophyta</taxon>
        <taxon>Magnoliopsida</taxon>
        <taxon>eudicotyledons</taxon>
        <taxon>Gunneridae</taxon>
        <taxon>Pentapetalae</taxon>
        <taxon>rosids</taxon>
        <taxon>malvids</taxon>
        <taxon>Brassicales</taxon>
        <taxon>Brassicaceae</taxon>
        <taxon>Coluteocarpeae</taxon>
        <taxon>Noccaea</taxon>
    </lineage>
</organism>
<dbReference type="GO" id="GO:0005634">
    <property type="term" value="C:nucleus"/>
    <property type="evidence" value="ECO:0007669"/>
    <property type="project" value="InterPro"/>
</dbReference>
<dbReference type="GO" id="GO:0045144">
    <property type="term" value="P:meiotic sister chromatid segregation"/>
    <property type="evidence" value="ECO:0007669"/>
    <property type="project" value="InterPro"/>
</dbReference>
<dbReference type="GO" id="GO:0000775">
    <property type="term" value="C:chromosome, centromeric region"/>
    <property type="evidence" value="ECO:0007669"/>
    <property type="project" value="InterPro"/>
</dbReference>
<evidence type="ECO:0000256" key="4">
    <source>
        <dbReference type="SAM" id="MobiDB-lite"/>
    </source>
</evidence>
<dbReference type="EMBL" id="GEVK01007388">
    <property type="protein sequence ID" value="JAU45444.1"/>
    <property type="molecule type" value="Transcribed_RNA"/>
</dbReference>
<feature type="compositionally biased region" description="Basic and acidic residues" evidence="4">
    <location>
        <begin position="339"/>
        <end position="356"/>
    </location>
</feature>